<dbReference type="GO" id="GO:0016020">
    <property type="term" value="C:membrane"/>
    <property type="evidence" value="ECO:0007669"/>
    <property type="project" value="UniProtKB-SubCell"/>
</dbReference>
<keyword evidence="3 8" id="KW-0328">Glycosyltransferase</keyword>
<keyword evidence="10" id="KW-1185">Reference proteome</keyword>
<keyword evidence="6 8" id="KW-1133">Transmembrane helix</keyword>
<evidence type="ECO:0000256" key="4">
    <source>
        <dbReference type="ARBA" id="ARBA00022679"/>
    </source>
</evidence>
<protein>
    <recommendedName>
        <fullName evidence="8">Glycosyltransferase family 92 protein</fullName>
        <ecNumber evidence="8">2.4.1.-</ecNumber>
    </recommendedName>
</protein>
<proteinExistence type="inferred from homology"/>
<comment type="caution">
    <text evidence="9">The sequence shown here is derived from an EMBL/GenBank/DDBJ whole genome shotgun (WGS) entry which is preliminary data.</text>
</comment>
<reference evidence="9 10" key="1">
    <citation type="journal article" date="2021" name="Elife">
        <title>Chloroplast acquisition without the gene transfer in kleptoplastic sea slugs, Plakobranchus ocellatus.</title>
        <authorList>
            <person name="Maeda T."/>
            <person name="Takahashi S."/>
            <person name="Yoshida T."/>
            <person name="Shimamura S."/>
            <person name="Takaki Y."/>
            <person name="Nagai Y."/>
            <person name="Toyoda A."/>
            <person name="Suzuki Y."/>
            <person name="Arimoto A."/>
            <person name="Ishii H."/>
            <person name="Satoh N."/>
            <person name="Nishiyama T."/>
            <person name="Hasebe M."/>
            <person name="Maruyama T."/>
            <person name="Minagawa J."/>
            <person name="Obokata J."/>
            <person name="Shigenobu S."/>
        </authorList>
    </citation>
    <scope>NUCLEOTIDE SEQUENCE [LARGE SCALE GENOMIC DNA]</scope>
</reference>
<name>A0AAV4H3J3_9GAST</name>
<evidence type="ECO:0000256" key="2">
    <source>
        <dbReference type="ARBA" id="ARBA00007647"/>
    </source>
</evidence>
<evidence type="ECO:0000313" key="9">
    <source>
        <dbReference type="EMBL" id="GFR92473.1"/>
    </source>
</evidence>
<evidence type="ECO:0000256" key="5">
    <source>
        <dbReference type="ARBA" id="ARBA00022692"/>
    </source>
</evidence>
<feature type="transmembrane region" description="Helical" evidence="8">
    <location>
        <begin position="418"/>
        <end position="451"/>
    </location>
</feature>
<evidence type="ECO:0000256" key="6">
    <source>
        <dbReference type="ARBA" id="ARBA00022989"/>
    </source>
</evidence>
<evidence type="ECO:0000256" key="3">
    <source>
        <dbReference type="ARBA" id="ARBA00022676"/>
    </source>
</evidence>
<keyword evidence="4 8" id="KW-0808">Transferase</keyword>
<dbReference type="EC" id="2.4.1.-" evidence="8"/>
<dbReference type="GO" id="GO:0016757">
    <property type="term" value="F:glycosyltransferase activity"/>
    <property type="evidence" value="ECO:0007669"/>
    <property type="project" value="UniProtKB-UniRule"/>
</dbReference>
<evidence type="ECO:0000256" key="7">
    <source>
        <dbReference type="ARBA" id="ARBA00023136"/>
    </source>
</evidence>
<dbReference type="Proteomes" id="UP000762676">
    <property type="component" value="Unassembled WGS sequence"/>
</dbReference>
<comment type="subcellular location">
    <subcellularLocation>
        <location evidence="1">Membrane</location>
        <topology evidence="1">Single-pass membrane protein</topology>
    </subcellularLocation>
</comment>
<sequence length="479" mass="54654">MLASIARGARRPVAMLSSAWEIVMIMFVHLTNSRLKKCLLVAFLTPFAIYIVSMHRSAMVGRYEPWTAIALPRPKAHIHKHFWRARDQELYIYSAIANPHFPVSREVNIVFTVMDQARSSSLDCCILLDNRTVFITPAKKYFYYRSINFPVVGDVDEYMHPDDYLARQYTCAVPETGHRIHHATLTSSYCSSDPRDYVPVHYPERVPGGLAICGKVAYGGQLDPEKLIEWFEVQKLLGVDKVLIYNLNNPVTVLKVFRHYQKIGFLDLQPYELPGRPYNRTMNDKGMYQFHHDESLAVLECRQRMGGYTYVMSHDLDEFIIPRTNVGLKPFFQQKMQQYQDSAGFYFYAEFFVYGWGATNPEEDMMVTRFRRATQPHWECTKYVILPSRVVSITTHSIFPMSHYSTASSIAAVFAPAVVGLVVVVLVVVVVVVVVVVIVVVVVVVIVVVVIVIERISLVLAAVSEIIGADIDFRSMKIF</sequence>
<keyword evidence="5 8" id="KW-0812">Transmembrane</keyword>
<evidence type="ECO:0000256" key="1">
    <source>
        <dbReference type="ARBA" id="ARBA00004167"/>
    </source>
</evidence>
<evidence type="ECO:0000313" key="10">
    <source>
        <dbReference type="Proteomes" id="UP000762676"/>
    </source>
</evidence>
<accession>A0AAV4H3J3</accession>
<dbReference type="PANTHER" id="PTHR21461:SF69">
    <property type="entry name" value="GLYCOSYLTRANSFERASE FAMILY 92 PROTEIN"/>
    <property type="match status" value="1"/>
</dbReference>
<dbReference type="GO" id="GO:0005737">
    <property type="term" value="C:cytoplasm"/>
    <property type="evidence" value="ECO:0007669"/>
    <property type="project" value="TreeGrafter"/>
</dbReference>
<evidence type="ECO:0000256" key="8">
    <source>
        <dbReference type="RuleBase" id="RU366017"/>
    </source>
</evidence>
<comment type="similarity">
    <text evidence="2 8">Belongs to the glycosyltransferase 92 family.</text>
</comment>
<dbReference type="Pfam" id="PF01697">
    <property type="entry name" value="Glyco_transf_92"/>
    <property type="match status" value="1"/>
</dbReference>
<dbReference type="InterPro" id="IPR008166">
    <property type="entry name" value="Glyco_transf_92"/>
</dbReference>
<keyword evidence="7 8" id="KW-0472">Membrane</keyword>
<dbReference type="AlphaFoldDB" id="A0AAV4H3J3"/>
<dbReference type="EMBL" id="BMAT01005393">
    <property type="protein sequence ID" value="GFR92473.1"/>
    <property type="molecule type" value="Genomic_DNA"/>
</dbReference>
<organism evidence="9 10">
    <name type="scientific">Elysia marginata</name>
    <dbReference type="NCBI Taxonomy" id="1093978"/>
    <lineage>
        <taxon>Eukaryota</taxon>
        <taxon>Metazoa</taxon>
        <taxon>Spiralia</taxon>
        <taxon>Lophotrochozoa</taxon>
        <taxon>Mollusca</taxon>
        <taxon>Gastropoda</taxon>
        <taxon>Heterobranchia</taxon>
        <taxon>Euthyneura</taxon>
        <taxon>Panpulmonata</taxon>
        <taxon>Sacoglossa</taxon>
        <taxon>Placobranchoidea</taxon>
        <taxon>Plakobranchidae</taxon>
        <taxon>Elysia</taxon>
    </lineage>
</organism>
<gene>
    <name evidence="9" type="ORF">ElyMa_002619200</name>
</gene>
<dbReference type="PANTHER" id="PTHR21461">
    <property type="entry name" value="GLYCOSYLTRANSFERASE FAMILY 92 PROTEIN"/>
    <property type="match status" value="1"/>
</dbReference>